<sequence length="579" mass="65966">MRKLANLKLSKLHVYQRVIIVFVAMLVPVYLISLGINMWGLSFMKKGFTNSISSNVQFYSDQLNEQFTFVRRLQLQLANDSDLLKMSFLGGLLNGFDDLERINRVKDRLFAARDSSDYLVNVGVYVRSYGRTISTQGGIMKLPNNDFKMISRFVSQKPAQPIFMKDGRLFFIEPVNNRSIIVYMELSVPKLTETLSKLVGLYDDSGALLMDGQNDSVVSVRAADPVVEQIRASAEIRNETPQSSNHYMLKVENEDYMVTQIPISALGLSLNAYMNQDEVTGPLRMFNVWLIVLSLVSLAIVVMFSFSVNVMIHRPLLKLIKAFKKLETDNLIGMRQGNNDNEFGYLYRNFDSMVSKLKHSIHENYEQTLALQHSEFKQLQSQINPHFLYNSFFNIYMICRSGDVDGASLLAQKLGSYYQFITRSGKDDVPLIEEYRHALDYCEIQGIRFSNRIVVEAEELPESCQSLELPRLIVQPLVENAFEHAFENGRRRGMIVMKVSYSGSRLSIYVEDDGNVLPDEQLLEMQSKLANTSLIAEKTGLFNVCRRVQLRFGKQSGVFVSRSPLGGLKAEILIYDMEG</sequence>
<dbReference type="RefSeq" id="WP_204819602.1">
    <property type="nucleotide sequence ID" value="NZ_JANHOF010000003.1"/>
</dbReference>
<dbReference type="InterPro" id="IPR010559">
    <property type="entry name" value="Sig_transdc_His_kin_internal"/>
</dbReference>
<keyword evidence="3" id="KW-0418">Kinase</keyword>
<accession>A0ABV6J9H9</accession>
<keyword evidence="4" id="KW-1185">Reference proteome</keyword>
<evidence type="ECO:0000313" key="3">
    <source>
        <dbReference type="EMBL" id="MFC0392523.1"/>
    </source>
</evidence>
<dbReference type="Proteomes" id="UP001589818">
    <property type="component" value="Unassembled WGS sequence"/>
</dbReference>
<organism evidence="3 4">
    <name type="scientific">Paenibacillus mendelii</name>
    <dbReference type="NCBI Taxonomy" id="206163"/>
    <lineage>
        <taxon>Bacteria</taxon>
        <taxon>Bacillati</taxon>
        <taxon>Bacillota</taxon>
        <taxon>Bacilli</taxon>
        <taxon>Bacillales</taxon>
        <taxon>Paenibacillaceae</taxon>
        <taxon>Paenibacillus</taxon>
    </lineage>
</organism>
<feature type="transmembrane region" description="Helical" evidence="1">
    <location>
        <begin position="256"/>
        <end position="274"/>
    </location>
</feature>
<keyword evidence="1" id="KW-1133">Transmembrane helix</keyword>
<keyword evidence="3" id="KW-0808">Transferase</keyword>
<dbReference type="SUPFAM" id="SSF158472">
    <property type="entry name" value="HAMP domain-like"/>
    <property type="match status" value="1"/>
</dbReference>
<proteinExistence type="predicted"/>
<feature type="transmembrane region" description="Helical" evidence="1">
    <location>
        <begin position="286"/>
        <end position="312"/>
    </location>
</feature>
<dbReference type="InterPro" id="IPR036890">
    <property type="entry name" value="HATPase_C_sf"/>
</dbReference>
<evidence type="ECO:0000313" key="4">
    <source>
        <dbReference type="Proteomes" id="UP001589818"/>
    </source>
</evidence>
<dbReference type="EMBL" id="JBHLVF010000017">
    <property type="protein sequence ID" value="MFC0392523.1"/>
    <property type="molecule type" value="Genomic_DNA"/>
</dbReference>
<feature type="domain" description="Signal transduction histidine kinase internal region" evidence="2">
    <location>
        <begin position="375"/>
        <end position="453"/>
    </location>
</feature>
<keyword evidence="1" id="KW-0812">Transmembrane</keyword>
<evidence type="ECO:0000256" key="1">
    <source>
        <dbReference type="SAM" id="Phobius"/>
    </source>
</evidence>
<protein>
    <submittedName>
        <fullName evidence="3">Sensor histidine kinase</fullName>
        <ecNumber evidence="3">2.7.13.3</ecNumber>
    </submittedName>
</protein>
<gene>
    <name evidence="3" type="ORF">ACFFJ8_14210</name>
</gene>
<evidence type="ECO:0000259" key="2">
    <source>
        <dbReference type="Pfam" id="PF06580"/>
    </source>
</evidence>
<dbReference type="EC" id="2.7.13.3" evidence="3"/>
<dbReference type="PANTHER" id="PTHR34220">
    <property type="entry name" value="SENSOR HISTIDINE KINASE YPDA"/>
    <property type="match status" value="1"/>
</dbReference>
<dbReference type="InterPro" id="IPR050640">
    <property type="entry name" value="Bact_2-comp_sensor_kinase"/>
</dbReference>
<keyword evidence="1" id="KW-0472">Membrane</keyword>
<dbReference type="Gene3D" id="6.10.340.10">
    <property type="match status" value="1"/>
</dbReference>
<name>A0ABV6J9H9_9BACL</name>
<dbReference type="SUPFAM" id="SSF55874">
    <property type="entry name" value="ATPase domain of HSP90 chaperone/DNA topoisomerase II/histidine kinase"/>
    <property type="match status" value="1"/>
</dbReference>
<dbReference type="GO" id="GO:0004673">
    <property type="term" value="F:protein histidine kinase activity"/>
    <property type="evidence" value="ECO:0007669"/>
    <property type="project" value="UniProtKB-EC"/>
</dbReference>
<reference evidence="3 4" key="1">
    <citation type="submission" date="2024-09" db="EMBL/GenBank/DDBJ databases">
        <authorList>
            <person name="Sun Q."/>
            <person name="Mori K."/>
        </authorList>
    </citation>
    <scope>NUCLEOTIDE SEQUENCE [LARGE SCALE GENOMIC DNA]</scope>
    <source>
        <strain evidence="3 4">CCM 4839</strain>
    </source>
</reference>
<dbReference type="PANTHER" id="PTHR34220:SF7">
    <property type="entry name" value="SENSOR HISTIDINE KINASE YPDA"/>
    <property type="match status" value="1"/>
</dbReference>
<dbReference type="Gene3D" id="3.30.565.10">
    <property type="entry name" value="Histidine kinase-like ATPase, C-terminal domain"/>
    <property type="match status" value="1"/>
</dbReference>
<feature type="transmembrane region" description="Helical" evidence="1">
    <location>
        <begin position="14"/>
        <end position="36"/>
    </location>
</feature>
<dbReference type="Pfam" id="PF06580">
    <property type="entry name" value="His_kinase"/>
    <property type="match status" value="1"/>
</dbReference>
<comment type="caution">
    <text evidence="3">The sequence shown here is derived from an EMBL/GenBank/DDBJ whole genome shotgun (WGS) entry which is preliminary data.</text>
</comment>